<comment type="caution">
    <text evidence="8">The sequence shown here is derived from an EMBL/GenBank/DDBJ whole genome shotgun (WGS) entry which is preliminary data.</text>
</comment>
<dbReference type="eggNOG" id="COG0184">
    <property type="taxonomic scope" value="Bacteria"/>
</dbReference>
<dbReference type="GO" id="GO:0003735">
    <property type="term" value="F:structural constituent of ribosome"/>
    <property type="evidence" value="ECO:0007669"/>
    <property type="project" value="InterPro"/>
</dbReference>
<reference evidence="8 9" key="1">
    <citation type="submission" date="2014-04" db="EMBL/GenBank/DDBJ databases">
        <title>Characterization and application of a salt tolerant electro-active bacterium.</title>
        <authorList>
            <person name="Yang L."/>
            <person name="Wei S."/>
            <person name="Tay Q.X.M."/>
        </authorList>
    </citation>
    <scope>NUCLEOTIDE SEQUENCE [LARGE SCALE GENOMIC DNA]</scope>
    <source>
        <strain evidence="8 9">LY1</strain>
    </source>
</reference>
<dbReference type="InterPro" id="IPR009068">
    <property type="entry name" value="uS15_NS1_RNA-bd_sf"/>
</dbReference>
<protein>
    <recommendedName>
        <fullName evidence="4">Small ribosomal subunit protein uS15</fullName>
    </recommendedName>
</protein>
<dbReference type="Proteomes" id="UP000027821">
    <property type="component" value="Unassembled WGS sequence"/>
</dbReference>
<evidence type="ECO:0000313" key="9">
    <source>
        <dbReference type="Proteomes" id="UP000027821"/>
    </source>
</evidence>
<comment type="subunit">
    <text evidence="3 4">Part of the 30S ribosomal subunit. Forms a bridge to the 50S subunit in the 70S ribosome, contacting the 23S rRNA.</text>
</comment>
<keyword evidence="9" id="KW-1185">Reference proteome</keyword>
<dbReference type="Gene3D" id="1.10.287.10">
    <property type="entry name" value="S15/NS1, RNA-binding"/>
    <property type="match status" value="1"/>
</dbReference>
<dbReference type="OrthoDB" id="9799262at2"/>
<keyword evidence="2 4" id="KW-0687">Ribonucleoprotein</keyword>
<evidence type="ECO:0000256" key="5">
    <source>
        <dbReference type="RuleBase" id="RU003919"/>
    </source>
</evidence>
<name>A0A074KVM3_9BACT</name>
<accession>A0A074KVM3</accession>
<comment type="function">
    <text evidence="4">Forms an intersubunit bridge (bridge B4) with the 23S rRNA of the 50S subunit in the ribosome.</text>
</comment>
<keyword evidence="1 4" id="KW-0689">Ribosomal protein</keyword>
<evidence type="ECO:0000256" key="2">
    <source>
        <dbReference type="ARBA" id="ARBA00023274"/>
    </source>
</evidence>
<evidence type="ECO:0000313" key="8">
    <source>
        <dbReference type="EMBL" id="KEO74031.1"/>
    </source>
</evidence>
<dbReference type="PROSITE" id="PS00362">
    <property type="entry name" value="RIBOSOMAL_S15"/>
    <property type="match status" value="1"/>
</dbReference>
<dbReference type="GO" id="GO:0019843">
    <property type="term" value="F:rRNA binding"/>
    <property type="evidence" value="ECO:0007669"/>
    <property type="project" value="UniProtKB-UniRule"/>
</dbReference>
<evidence type="ECO:0000256" key="3">
    <source>
        <dbReference type="ARBA" id="ARBA00064542"/>
    </source>
</evidence>
<comment type="function">
    <text evidence="4 6">One of the primary rRNA binding proteins, it binds directly to 16S rRNA where it helps nucleate assembly of the platform of the 30S subunit by binding and bridging several RNA helices of the 16S rRNA.</text>
</comment>
<dbReference type="AlphaFoldDB" id="A0A074KVM3"/>
<keyword evidence="4 6" id="KW-0699">rRNA-binding</keyword>
<dbReference type="NCBIfam" id="TIGR00952">
    <property type="entry name" value="S15_bact"/>
    <property type="match status" value="1"/>
</dbReference>
<proteinExistence type="inferred from homology"/>
<dbReference type="FunFam" id="1.10.287.10:FF:000002">
    <property type="entry name" value="30S ribosomal protein S15"/>
    <property type="match status" value="1"/>
</dbReference>
<feature type="compositionally biased region" description="Basic and acidic residues" evidence="7">
    <location>
        <begin position="1"/>
        <end position="10"/>
    </location>
</feature>
<evidence type="ECO:0000256" key="7">
    <source>
        <dbReference type="SAM" id="MobiDB-lite"/>
    </source>
</evidence>
<comment type="similarity">
    <text evidence="4 5">Belongs to the universal ribosomal protein uS15 family.</text>
</comment>
<dbReference type="EMBL" id="JMIH01000016">
    <property type="protein sequence ID" value="KEO74031.1"/>
    <property type="molecule type" value="Genomic_DNA"/>
</dbReference>
<dbReference type="SUPFAM" id="SSF47060">
    <property type="entry name" value="S15/NS1 RNA-binding domain"/>
    <property type="match status" value="1"/>
</dbReference>
<dbReference type="InterPro" id="IPR005290">
    <property type="entry name" value="Ribosomal_uS15_bac-type"/>
</dbReference>
<dbReference type="GO" id="GO:0006412">
    <property type="term" value="P:translation"/>
    <property type="evidence" value="ECO:0007669"/>
    <property type="project" value="UniProtKB-UniRule"/>
</dbReference>
<evidence type="ECO:0000256" key="6">
    <source>
        <dbReference type="RuleBase" id="RU004524"/>
    </source>
</evidence>
<keyword evidence="4 6" id="KW-0694">RNA-binding</keyword>
<organism evidence="8 9">
    <name type="scientific">Anditalea andensis</name>
    <dbReference type="NCBI Taxonomy" id="1048983"/>
    <lineage>
        <taxon>Bacteria</taxon>
        <taxon>Pseudomonadati</taxon>
        <taxon>Bacteroidota</taxon>
        <taxon>Cytophagia</taxon>
        <taxon>Cytophagales</taxon>
        <taxon>Cytophagaceae</taxon>
        <taxon>Anditalea</taxon>
    </lineage>
</organism>
<feature type="region of interest" description="Disordered" evidence="7">
    <location>
        <begin position="1"/>
        <end position="27"/>
    </location>
</feature>
<dbReference type="Gene3D" id="6.10.250.3130">
    <property type="match status" value="1"/>
</dbReference>
<dbReference type="PANTHER" id="PTHR23321:SF26">
    <property type="entry name" value="SMALL RIBOSOMAL SUBUNIT PROTEIN US15M"/>
    <property type="match status" value="1"/>
</dbReference>
<dbReference type="GO" id="GO:0022627">
    <property type="term" value="C:cytosolic small ribosomal subunit"/>
    <property type="evidence" value="ECO:0007669"/>
    <property type="project" value="TreeGrafter"/>
</dbReference>
<dbReference type="SMART" id="SM01387">
    <property type="entry name" value="Ribosomal_S15"/>
    <property type="match status" value="1"/>
</dbReference>
<dbReference type="RefSeq" id="WP_035072748.1">
    <property type="nucleotide sequence ID" value="NZ_JMIH01000016.1"/>
</dbReference>
<dbReference type="CDD" id="cd00353">
    <property type="entry name" value="Ribosomal_S15p_S13e"/>
    <property type="match status" value="1"/>
</dbReference>
<gene>
    <name evidence="4" type="primary">rpsO</name>
    <name evidence="8" type="ORF">EL17_07740</name>
</gene>
<evidence type="ECO:0000256" key="1">
    <source>
        <dbReference type="ARBA" id="ARBA00022980"/>
    </source>
</evidence>
<dbReference type="Pfam" id="PF00312">
    <property type="entry name" value="Ribosomal_S15"/>
    <property type="match status" value="1"/>
</dbReference>
<dbReference type="InterPro" id="IPR000589">
    <property type="entry name" value="Ribosomal_uS15"/>
</dbReference>
<dbReference type="PANTHER" id="PTHR23321">
    <property type="entry name" value="RIBOSOMAL PROTEIN S15, BACTERIAL AND ORGANELLAR"/>
    <property type="match status" value="1"/>
</dbReference>
<sequence length="91" mass="10623">MYLTSEKKSELFQNHGRLKSDKDTGSPESQIALFTFRIKHLTDHLKTNKKDHSSRLGLLKLVGKRRSLLNYLIKNDIERYRAVLVDLGIRK</sequence>
<dbReference type="STRING" id="1048983.EL17_07740"/>
<dbReference type="HAMAP" id="MF_01343_B">
    <property type="entry name" value="Ribosomal_uS15_B"/>
    <property type="match status" value="1"/>
</dbReference>
<evidence type="ECO:0000256" key="4">
    <source>
        <dbReference type="HAMAP-Rule" id="MF_01343"/>
    </source>
</evidence>